<organism evidence="2 3">
    <name type="scientific">Mesobacillus foraminis</name>
    <dbReference type="NCBI Taxonomy" id="279826"/>
    <lineage>
        <taxon>Bacteria</taxon>
        <taxon>Bacillati</taxon>
        <taxon>Bacillota</taxon>
        <taxon>Bacilli</taxon>
        <taxon>Bacillales</taxon>
        <taxon>Bacillaceae</taxon>
        <taxon>Mesobacillus</taxon>
    </lineage>
</organism>
<dbReference type="InterPro" id="IPR001387">
    <property type="entry name" value="Cro/C1-type_HTH"/>
</dbReference>
<accession>A0A4R2B4R7</accession>
<dbReference type="SMART" id="SM00530">
    <property type="entry name" value="HTH_XRE"/>
    <property type="match status" value="1"/>
</dbReference>
<dbReference type="CDD" id="cd00093">
    <property type="entry name" value="HTH_XRE"/>
    <property type="match status" value="1"/>
</dbReference>
<dbReference type="PROSITE" id="PS50943">
    <property type="entry name" value="HTH_CROC1"/>
    <property type="match status" value="1"/>
</dbReference>
<dbReference type="Gene3D" id="1.10.260.40">
    <property type="entry name" value="lambda repressor-like DNA-binding domains"/>
    <property type="match status" value="1"/>
</dbReference>
<gene>
    <name evidence="2" type="ORF">EV146_113147</name>
</gene>
<dbReference type="GO" id="GO:0003677">
    <property type="term" value="F:DNA binding"/>
    <property type="evidence" value="ECO:0007669"/>
    <property type="project" value="InterPro"/>
</dbReference>
<evidence type="ECO:0000313" key="3">
    <source>
        <dbReference type="Proteomes" id="UP000295689"/>
    </source>
</evidence>
<dbReference type="InterPro" id="IPR010982">
    <property type="entry name" value="Lambda_DNA-bd_dom_sf"/>
</dbReference>
<dbReference type="AlphaFoldDB" id="A0A4R2B4R7"/>
<dbReference type="Proteomes" id="UP000295689">
    <property type="component" value="Unassembled WGS sequence"/>
</dbReference>
<keyword evidence="3" id="KW-1185">Reference proteome</keyword>
<evidence type="ECO:0000259" key="1">
    <source>
        <dbReference type="PROSITE" id="PS50943"/>
    </source>
</evidence>
<dbReference type="Pfam" id="PF01381">
    <property type="entry name" value="HTH_3"/>
    <property type="match status" value="1"/>
</dbReference>
<comment type="caution">
    <text evidence="2">The sequence shown here is derived from an EMBL/GenBank/DDBJ whole genome shotgun (WGS) entry which is preliminary data.</text>
</comment>
<feature type="domain" description="HTH cro/C1-type" evidence="1">
    <location>
        <begin position="6"/>
        <end position="53"/>
    </location>
</feature>
<protein>
    <submittedName>
        <fullName evidence="2">Helix-turn-helix protein</fullName>
    </submittedName>
</protein>
<name>A0A4R2B4R7_9BACI</name>
<sequence length="56" mass="6470">MLRFMKNLTQKEVADALNMKVATISRIENNIGDHRMTTIKKLVDFYGVTLEELIKS</sequence>
<evidence type="ECO:0000313" key="2">
    <source>
        <dbReference type="EMBL" id="TCN21223.1"/>
    </source>
</evidence>
<reference evidence="2 3" key="1">
    <citation type="journal article" date="2015" name="Stand. Genomic Sci.">
        <title>Genomic Encyclopedia of Bacterial and Archaeal Type Strains, Phase III: the genomes of soil and plant-associated and newly described type strains.</title>
        <authorList>
            <person name="Whitman W.B."/>
            <person name="Woyke T."/>
            <person name="Klenk H.P."/>
            <person name="Zhou Y."/>
            <person name="Lilburn T.G."/>
            <person name="Beck B.J."/>
            <person name="De Vos P."/>
            <person name="Vandamme P."/>
            <person name="Eisen J.A."/>
            <person name="Garrity G."/>
            <person name="Hugenholtz P."/>
            <person name="Kyrpides N.C."/>
        </authorList>
    </citation>
    <scope>NUCLEOTIDE SEQUENCE [LARGE SCALE GENOMIC DNA]</scope>
    <source>
        <strain evidence="2 3">CV53</strain>
    </source>
</reference>
<dbReference type="SUPFAM" id="SSF47413">
    <property type="entry name" value="lambda repressor-like DNA-binding domains"/>
    <property type="match status" value="1"/>
</dbReference>
<dbReference type="EMBL" id="SLVV01000013">
    <property type="protein sequence ID" value="TCN21223.1"/>
    <property type="molecule type" value="Genomic_DNA"/>
</dbReference>
<proteinExistence type="predicted"/>